<dbReference type="Gene3D" id="2.40.290.10">
    <property type="match status" value="1"/>
</dbReference>
<dbReference type="PANTHER" id="PTHR41251:SF1">
    <property type="entry name" value="NON-HOMOLOGOUS END JOINING PROTEIN KU"/>
    <property type="match status" value="1"/>
</dbReference>
<dbReference type="EMBL" id="BAABAZ010000006">
    <property type="protein sequence ID" value="GAA4284282.1"/>
    <property type="molecule type" value="Genomic_DNA"/>
</dbReference>
<dbReference type="InterPro" id="IPR009187">
    <property type="entry name" value="Prok_Ku"/>
</dbReference>
<dbReference type="CDD" id="cd00789">
    <property type="entry name" value="KU_like"/>
    <property type="match status" value="1"/>
</dbReference>
<sequence length="428" mass="46794">MRAIWSGTVAFGLVSVPVKLYSATKDHDISLHQVHDADGGRIRYKRQCEVCGQQVDYEHIDKAYEDGEDTIILTDEELKALPASEDKEIEVVQFVPDEQIDPMAFEKSYFLEPSSKSAKAYILLRRTLEETERTAIVKFALRSKTRLAALRVRDDVIVLQTMLWADELREAEFESTSADVNISDRELTMSRALVEQFSDDYEPEKFVDDYQEQLRILIQEKIEHGEAIDTEATFGRVPEEDADTGGDVIDLMEALKRSVDAKRQEAKEGSGRGRSSSAPEDSDAEAEKPPSKRRASRRTADDEDAQADAASSVKSTDESDDEKDEESTAKQKSSPRRSTGRSTKSSTKSGTGGARSGSRSGSRSTAASKSSESKSSESKPAASKSRSTKAPAAKSGGTKSTSKSAKSASSKSASEGTGRKSRSSRKSA</sequence>
<evidence type="ECO:0000313" key="6">
    <source>
        <dbReference type="EMBL" id="GAA4284282.1"/>
    </source>
</evidence>
<gene>
    <name evidence="3" type="primary">ku</name>
    <name evidence="6" type="ORF">GCM10022261_18130</name>
</gene>
<keyword evidence="2 3" id="KW-0233">DNA recombination</keyword>
<evidence type="ECO:0000256" key="3">
    <source>
        <dbReference type="HAMAP-Rule" id="MF_01875"/>
    </source>
</evidence>
<comment type="function">
    <text evidence="3">With LigD forms a non-homologous end joining (NHEJ) DNA repair enzyme, which repairs dsDNA breaks with reduced fidelity. Binds linear dsDNA with 5'- and 3'- overhangs but not closed circular dsDNA nor ssDNA. Recruits and stimulates the ligase activity of LigD.</text>
</comment>
<comment type="similarity">
    <text evidence="3">Belongs to the prokaryotic Ku family.</text>
</comment>
<reference evidence="7" key="1">
    <citation type="journal article" date="2019" name="Int. J. Syst. Evol. Microbiol.">
        <title>The Global Catalogue of Microorganisms (GCM) 10K type strain sequencing project: providing services to taxonomists for standard genome sequencing and annotation.</title>
        <authorList>
            <consortium name="The Broad Institute Genomics Platform"/>
            <consortium name="The Broad Institute Genome Sequencing Center for Infectious Disease"/>
            <person name="Wu L."/>
            <person name="Ma J."/>
        </authorList>
    </citation>
    <scope>NUCLEOTIDE SEQUENCE [LARGE SCALE GENOMIC DNA]</scope>
    <source>
        <strain evidence="7">JCM 17458</strain>
    </source>
</reference>
<feature type="compositionally biased region" description="Basic residues" evidence="4">
    <location>
        <begin position="419"/>
        <end position="428"/>
    </location>
</feature>
<evidence type="ECO:0000256" key="4">
    <source>
        <dbReference type="SAM" id="MobiDB-lite"/>
    </source>
</evidence>
<dbReference type="PANTHER" id="PTHR41251">
    <property type="entry name" value="NON-HOMOLOGOUS END JOINING PROTEIN KU"/>
    <property type="match status" value="1"/>
</dbReference>
<evidence type="ECO:0000256" key="1">
    <source>
        <dbReference type="ARBA" id="ARBA00023125"/>
    </source>
</evidence>
<evidence type="ECO:0000313" key="7">
    <source>
        <dbReference type="Proteomes" id="UP001501586"/>
    </source>
</evidence>
<feature type="compositionally biased region" description="Low complexity" evidence="4">
    <location>
        <begin position="356"/>
        <end position="370"/>
    </location>
</feature>
<dbReference type="RefSeq" id="WP_236866055.1">
    <property type="nucleotide sequence ID" value="NZ_BAABAZ010000006.1"/>
</dbReference>
<keyword evidence="7" id="KW-1185">Reference proteome</keyword>
<dbReference type="InterPro" id="IPR006164">
    <property type="entry name" value="DNA_bd_Ku70/Ku80"/>
</dbReference>
<name>A0ABP8EK06_9MICO</name>
<feature type="region of interest" description="Disordered" evidence="4">
    <location>
        <begin position="259"/>
        <end position="428"/>
    </location>
</feature>
<feature type="compositionally biased region" description="Basic and acidic residues" evidence="4">
    <location>
        <begin position="259"/>
        <end position="271"/>
    </location>
</feature>
<dbReference type="HAMAP" id="MF_01875">
    <property type="entry name" value="Prokaryotic_Ku"/>
    <property type="match status" value="1"/>
</dbReference>
<accession>A0ABP8EK06</accession>
<comment type="subunit">
    <text evidence="3">Homodimer. Interacts with LigD.</text>
</comment>
<organism evidence="6 7">
    <name type="scientific">Brevibacterium daeguense</name>
    <dbReference type="NCBI Taxonomy" id="909936"/>
    <lineage>
        <taxon>Bacteria</taxon>
        <taxon>Bacillati</taxon>
        <taxon>Actinomycetota</taxon>
        <taxon>Actinomycetes</taxon>
        <taxon>Micrococcales</taxon>
        <taxon>Brevibacteriaceae</taxon>
        <taxon>Brevibacterium</taxon>
    </lineage>
</organism>
<proteinExistence type="inferred from homology"/>
<dbReference type="InterPro" id="IPR016194">
    <property type="entry name" value="SPOC-like_C_dom_sf"/>
</dbReference>
<dbReference type="NCBIfam" id="TIGR02772">
    <property type="entry name" value="Ku_bact"/>
    <property type="match status" value="1"/>
</dbReference>
<evidence type="ECO:0000256" key="2">
    <source>
        <dbReference type="ARBA" id="ARBA00023172"/>
    </source>
</evidence>
<dbReference type="Proteomes" id="UP001501586">
    <property type="component" value="Unassembled WGS sequence"/>
</dbReference>
<keyword evidence="3" id="KW-0234">DNA repair</keyword>
<evidence type="ECO:0000259" key="5">
    <source>
        <dbReference type="SMART" id="SM00559"/>
    </source>
</evidence>
<keyword evidence="3" id="KW-0227">DNA damage</keyword>
<feature type="compositionally biased region" description="Low complexity" evidence="4">
    <location>
        <begin position="392"/>
        <end position="414"/>
    </location>
</feature>
<dbReference type="SUPFAM" id="SSF100939">
    <property type="entry name" value="SPOC domain-like"/>
    <property type="match status" value="1"/>
</dbReference>
<dbReference type="Pfam" id="PF02735">
    <property type="entry name" value="Ku"/>
    <property type="match status" value="1"/>
</dbReference>
<comment type="caution">
    <text evidence="6">The sequence shown here is derived from an EMBL/GenBank/DDBJ whole genome shotgun (WGS) entry which is preliminary data.</text>
</comment>
<dbReference type="SMART" id="SM00559">
    <property type="entry name" value="Ku78"/>
    <property type="match status" value="1"/>
</dbReference>
<keyword evidence="1 3" id="KW-0238">DNA-binding</keyword>
<feature type="compositionally biased region" description="Low complexity" evidence="4">
    <location>
        <begin position="340"/>
        <end position="349"/>
    </location>
</feature>
<protein>
    <recommendedName>
        <fullName evidence="3">Non-homologous end joining protein Ku</fullName>
    </recommendedName>
</protein>
<feature type="domain" description="Ku" evidence="5">
    <location>
        <begin position="52"/>
        <end position="179"/>
    </location>
</feature>